<organism evidence="7 8">
    <name type="scientific">Kocuria tytonicola</name>
    <dbReference type="NCBI Taxonomy" id="2055946"/>
    <lineage>
        <taxon>Bacteria</taxon>
        <taxon>Bacillati</taxon>
        <taxon>Actinomycetota</taxon>
        <taxon>Actinomycetes</taxon>
        <taxon>Micrococcales</taxon>
        <taxon>Micrococcaceae</taxon>
        <taxon>Kocuria</taxon>
    </lineage>
</organism>
<dbReference type="Proteomes" id="UP000277871">
    <property type="component" value="Unassembled WGS sequence"/>
</dbReference>
<evidence type="ECO:0000256" key="1">
    <source>
        <dbReference type="ARBA" id="ARBA00022559"/>
    </source>
</evidence>
<keyword evidence="2" id="KW-0049">Antioxidant</keyword>
<dbReference type="InterPro" id="IPR024706">
    <property type="entry name" value="Peroxiredoxin_AhpC-typ"/>
</dbReference>
<dbReference type="SUPFAM" id="SSF52833">
    <property type="entry name" value="Thioredoxin-like"/>
    <property type="match status" value="1"/>
</dbReference>
<dbReference type="PROSITE" id="PS51352">
    <property type="entry name" value="THIOREDOXIN_2"/>
    <property type="match status" value="1"/>
</dbReference>
<feature type="domain" description="Thioredoxin" evidence="6">
    <location>
        <begin position="2"/>
        <end position="152"/>
    </location>
</feature>
<dbReference type="PANTHER" id="PTHR43110:SF1">
    <property type="entry name" value="THIOL PEROXIDASE"/>
    <property type="match status" value="1"/>
</dbReference>
<dbReference type="Pfam" id="PF00578">
    <property type="entry name" value="AhpC-TSA"/>
    <property type="match status" value="1"/>
</dbReference>
<evidence type="ECO:0000259" key="6">
    <source>
        <dbReference type="PROSITE" id="PS51352"/>
    </source>
</evidence>
<sequence>MTDTGSTAPDFRLPNREGESRTLSQYRGAPVVLVFFPFAFSPICTDELCHLQDHTDTFEEFGARVLCISTDSHYALDAFARQESYDFEMLSDHWPHGEVARAYGVFDEQEGCARRHTVTVDASGIVRDVSSADMTEAREWDRLRGVLENLPRP</sequence>
<dbReference type="InterPro" id="IPR000866">
    <property type="entry name" value="AhpC/TSA"/>
</dbReference>
<dbReference type="InterPro" id="IPR050455">
    <property type="entry name" value="Tpx_Peroxidase_subfamily"/>
</dbReference>
<dbReference type="PANTHER" id="PTHR43110">
    <property type="entry name" value="THIOL PEROXIDASE"/>
    <property type="match status" value="1"/>
</dbReference>
<evidence type="ECO:0000313" key="8">
    <source>
        <dbReference type="Proteomes" id="UP000277871"/>
    </source>
</evidence>
<reference evidence="7 8" key="1">
    <citation type="submission" date="2018-10" db="EMBL/GenBank/DDBJ databases">
        <title>Kocuria tytonicola, new bacteria from the preen glands of American barn owls (Tyto furcata).</title>
        <authorList>
            <person name="Braun M.S."/>
            <person name="Wang E."/>
            <person name="Zimmermann S."/>
            <person name="Boutin S."/>
            <person name="Wagner H."/>
            <person name="Wink M."/>
        </authorList>
    </citation>
    <scope>NUCLEOTIDE SEQUENCE [LARGE SCALE GENOMIC DNA]</scope>
    <source>
        <strain evidence="7 8">473</strain>
    </source>
</reference>
<name>A0A3L9L6Z0_9MICC</name>
<keyword evidence="8" id="KW-1185">Reference proteome</keyword>
<protein>
    <submittedName>
        <fullName evidence="7">Peroxiredoxin</fullName>
    </submittedName>
</protein>
<keyword evidence="1" id="KW-0575">Peroxidase</keyword>
<keyword evidence="3" id="KW-0560">Oxidoreductase</keyword>
<dbReference type="PIRSF" id="PIRSF000239">
    <property type="entry name" value="AHPC"/>
    <property type="match status" value="1"/>
</dbReference>
<evidence type="ECO:0000256" key="2">
    <source>
        <dbReference type="ARBA" id="ARBA00022862"/>
    </source>
</evidence>
<dbReference type="InterPro" id="IPR013766">
    <property type="entry name" value="Thioredoxin_domain"/>
</dbReference>
<dbReference type="GO" id="GO:0004601">
    <property type="term" value="F:peroxidase activity"/>
    <property type="evidence" value="ECO:0007669"/>
    <property type="project" value="UniProtKB-KW"/>
</dbReference>
<evidence type="ECO:0000256" key="5">
    <source>
        <dbReference type="PIRSR" id="PIRSR000239-1"/>
    </source>
</evidence>
<evidence type="ECO:0000256" key="3">
    <source>
        <dbReference type="ARBA" id="ARBA00023002"/>
    </source>
</evidence>
<keyword evidence="4" id="KW-0676">Redox-active center</keyword>
<evidence type="ECO:0000256" key="4">
    <source>
        <dbReference type="ARBA" id="ARBA00023284"/>
    </source>
</evidence>
<gene>
    <name evidence="7" type="ORF">EAE32_06340</name>
</gene>
<dbReference type="RefSeq" id="WP_121864493.1">
    <property type="nucleotide sequence ID" value="NZ_RDEX01000001.1"/>
</dbReference>
<dbReference type="Gene3D" id="3.40.30.10">
    <property type="entry name" value="Glutaredoxin"/>
    <property type="match status" value="1"/>
</dbReference>
<comment type="caution">
    <text evidence="7">The sequence shown here is derived from an EMBL/GenBank/DDBJ whole genome shotgun (WGS) entry which is preliminary data.</text>
</comment>
<dbReference type="EMBL" id="RDEX01000001">
    <property type="protein sequence ID" value="RLY94753.1"/>
    <property type="molecule type" value="Genomic_DNA"/>
</dbReference>
<accession>A0A3L9L6Z0</accession>
<feature type="active site" description="Cysteine sulfenic acid (-SOH) intermediate; for peroxidase activity" evidence="5">
    <location>
        <position position="44"/>
    </location>
</feature>
<dbReference type="InterPro" id="IPR036249">
    <property type="entry name" value="Thioredoxin-like_sf"/>
</dbReference>
<dbReference type="AlphaFoldDB" id="A0A3L9L6Z0"/>
<evidence type="ECO:0000313" key="7">
    <source>
        <dbReference type="EMBL" id="RLY94753.1"/>
    </source>
</evidence>
<proteinExistence type="predicted"/>